<feature type="binding site" evidence="7">
    <location>
        <position position="113"/>
    </location>
    <ligand>
        <name>Fe cation</name>
        <dbReference type="ChEBI" id="CHEBI:24875"/>
    </ligand>
</feature>
<feature type="binding site" evidence="7">
    <location>
        <position position="182"/>
    </location>
    <ligand>
        <name>substrate</name>
    </ligand>
</feature>
<feature type="binding site" evidence="7">
    <location>
        <position position="169"/>
    </location>
    <ligand>
        <name>substrate</name>
    </ligand>
</feature>
<evidence type="ECO:0000256" key="5">
    <source>
        <dbReference type="ARBA" id="ARBA00023315"/>
    </source>
</evidence>
<feature type="binding site" evidence="7">
    <location>
        <position position="186"/>
    </location>
    <ligand>
        <name>substrate</name>
    </ligand>
</feature>
<feature type="domain" description="Gcp-like" evidence="8">
    <location>
        <begin position="26"/>
        <end position="309"/>
    </location>
</feature>
<feature type="binding site" evidence="7">
    <location>
        <begin position="136"/>
        <end position="140"/>
    </location>
    <ligand>
        <name>substrate</name>
    </ligand>
</feature>
<comment type="function">
    <text evidence="7">Required for the formation of a threonylcarbamoyl group on adenosine at position 37 (t(6)A37) in tRNAs that read codons beginning with adenine. Is involved in the transfer of the threonylcarbamoyl moiety of threonylcarbamoyl-AMP (TC-AMP) to the N6 group of A37, together with TsaE and TsaB. TsaD likely plays a direct catalytic role in this reaction.</text>
</comment>
<keyword evidence="4 7" id="KW-0408">Iron</keyword>
<reference evidence="9 10" key="1">
    <citation type="journal article" date="2016" name="Int. J. Syst. Evol. Microbiol.">
        <title>Peptococcus simiae sp. nov., isolated from rhesus macaque faeces and emended description of the genus Peptococcus.</title>
        <authorList>
            <person name="Shkoporov A.N."/>
            <person name="Efimov B.A."/>
            <person name="Kondova I."/>
            <person name="Ouwerling B."/>
            <person name="Chaplin A.V."/>
            <person name="Shcherbakova V.A."/>
            <person name="Langermans J.A.M."/>
        </authorList>
    </citation>
    <scope>NUCLEOTIDE SEQUENCE [LARGE SCALE GENOMIC DNA]</scope>
    <source>
        <strain evidence="9 10">M108</strain>
    </source>
</reference>
<keyword evidence="5 7" id="KW-0012">Acyltransferase</keyword>
<dbReference type="InterPro" id="IPR000905">
    <property type="entry name" value="Gcp-like_dom"/>
</dbReference>
<evidence type="ECO:0000256" key="1">
    <source>
        <dbReference type="ARBA" id="ARBA00022679"/>
    </source>
</evidence>
<feature type="binding site" evidence="7">
    <location>
        <position position="117"/>
    </location>
    <ligand>
        <name>Fe cation</name>
        <dbReference type="ChEBI" id="CHEBI:24875"/>
    </ligand>
</feature>
<proteinExistence type="inferred from homology"/>
<feature type="binding site" evidence="7">
    <location>
        <position position="275"/>
    </location>
    <ligand>
        <name>substrate</name>
    </ligand>
</feature>
<evidence type="ECO:0000256" key="7">
    <source>
        <dbReference type="HAMAP-Rule" id="MF_01445"/>
    </source>
</evidence>
<dbReference type="PANTHER" id="PTHR11735">
    <property type="entry name" value="TRNA N6-ADENOSINE THREONYLCARBAMOYLTRANSFERASE"/>
    <property type="match status" value="1"/>
</dbReference>
<evidence type="ECO:0000256" key="3">
    <source>
        <dbReference type="ARBA" id="ARBA00022723"/>
    </source>
</evidence>
<dbReference type="NCBIfam" id="TIGR00329">
    <property type="entry name" value="gcp_kae1"/>
    <property type="match status" value="1"/>
</dbReference>
<evidence type="ECO:0000313" key="10">
    <source>
        <dbReference type="Proteomes" id="UP001631949"/>
    </source>
</evidence>
<evidence type="ECO:0000256" key="6">
    <source>
        <dbReference type="ARBA" id="ARBA00048117"/>
    </source>
</evidence>
<protein>
    <recommendedName>
        <fullName evidence="7">tRNA N6-adenosine threonylcarbamoyltransferase</fullName>
        <ecNumber evidence="7">2.3.1.234</ecNumber>
    </recommendedName>
    <alternativeName>
        <fullName evidence="7">N6-L-threonylcarbamoyladenine synthase</fullName>
        <shortName evidence="7">t(6)A synthase</shortName>
    </alternativeName>
    <alternativeName>
        <fullName evidence="7">t(6)A37 threonylcarbamoyladenosine biosynthesis protein TsaD</fullName>
    </alternativeName>
    <alternativeName>
        <fullName evidence="7">tRNA threonylcarbamoyladenosine biosynthesis protein TsaD</fullName>
    </alternativeName>
</protein>
<dbReference type="InterPro" id="IPR043129">
    <property type="entry name" value="ATPase_NBD"/>
</dbReference>
<comment type="caution">
    <text evidence="9">The sequence shown here is derived from an EMBL/GenBank/DDBJ whole genome shotgun (WGS) entry which is preliminary data.</text>
</comment>
<keyword evidence="3 7" id="KW-0479">Metal-binding</keyword>
<dbReference type="EMBL" id="JBJUVG010000002">
    <property type="protein sequence ID" value="MFM9413298.1"/>
    <property type="molecule type" value="Genomic_DNA"/>
</dbReference>
<comment type="similarity">
    <text evidence="7">Belongs to the KAE1 / TsaD family.</text>
</comment>
<dbReference type="EC" id="2.3.1.234" evidence="7"/>
<sequence>MSLTILAIESSCDDTGVAIVRDGKDLLANVVSSQIQIHQKFGGVVPEVASREHLTYINRLIDKALEEAALSYQDIDLVAVTYGPGLVGALLVGVSTAKALAYAIKKPLLGIHHIEGHIYANFLAHPDIRLPALCLVVSGGHTNIIKINRHGEYLSLGQTRDDAAGEAFDKVARALGLPYPGGPEIDRLFKVGNPEAITFPIAKLDNPYDFSFSGLKSAVLNYLNQEKMKNRPIEVPDVAASFQMAVVKALCEKTFLALENEQMSTLLLAGGVAANSQLRESLAKGCAERGIQFYCPPMAYCTDNAAMIGAAAYYKAQAGQVSDLTLNAHAQLPFSTL</sequence>
<dbReference type="InterPro" id="IPR022450">
    <property type="entry name" value="TsaD"/>
</dbReference>
<feature type="binding site" evidence="7">
    <location>
        <position position="303"/>
    </location>
    <ligand>
        <name>Fe cation</name>
        <dbReference type="ChEBI" id="CHEBI:24875"/>
    </ligand>
</feature>
<dbReference type="GO" id="GO:0061711">
    <property type="term" value="F:tRNA N(6)-L-threonylcarbamoyladenine synthase activity"/>
    <property type="evidence" value="ECO:0007669"/>
    <property type="project" value="UniProtKB-EC"/>
</dbReference>
<dbReference type="Gene3D" id="3.30.420.40">
    <property type="match status" value="2"/>
</dbReference>
<keyword evidence="7" id="KW-0963">Cytoplasm</keyword>
<keyword evidence="10" id="KW-1185">Reference proteome</keyword>
<dbReference type="RefSeq" id="WP_408976909.1">
    <property type="nucleotide sequence ID" value="NZ_JBJUVG010000002.1"/>
</dbReference>
<dbReference type="HAMAP" id="MF_01445">
    <property type="entry name" value="TsaD"/>
    <property type="match status" value="1"/>
</dbReference>
<dbReference type="SUPFAM" id="SSF53067">
    <property type="entry name" value="Actin-like ATPase domain"/>
    <property type="match status" value="2"/>
</dbReference>
<organism evidence="9 10">
    <name type="scientific">Peptococcus simiae</name>
    <dbReference type="NCBI Taxonomy" id="1643805"/>
    <lineage>
        <taxon>Bacteria</taxon>
        <taxon>Bacillati</taxon>
        <taxon>Bacillota</taxon>
        <taxon>Clostridia</taxon>
        <taxon>Eubacteriales</taxon>
        <taxon>Peptococcaceae</taxon>
        <taxon>Peptococcus</taxon>
    </lineage>
</organism>
<comment type="cofactor">
    <cofactor evidence="7">
        <name>Fe(2+)</name>
        <dbReference type="ChEBI" id="CHEBI:29033"/>
    </cofactor>
    <text evidence="7">Binds 1 Fe(2+) ion per subunit.</text>
</comment>
<dbReference type="PRINTS" id="PR00789">
    <property type="entry name" value="OSIALOPTASE"/>
</dbReference>
<evidence type="ECO:0000313" key="9">
    <source>
        <dbReference type="EMBL" id="MFM9413298.1"/>
    </source>
</evidence>
<evidence type="ECO:0000256" key="2">
    <source>
        <dbReference type="ARBA" id="ARBA00022694"/>
    </source>
</evidence>
<dbReference type="Proteomes" id="UP001631949">
    <property type="component" value="Unassembled WGS sequence"/>
</dbReference>
<keyword evidence="1 7" id="KW-0808">Transferase</keyword>
<keyword evidence="2 7" id="KW-0819">tRNA processing</keyword>
<comment type="catalytic activity">
    <reaction evidence="6 7">
        <text>L-threonylcarbamoyladenylate + adenosine(37) in tRNA = N(6)-L-threonylcarbamoyladenosine(37) in tRNA + AMP + H(+)</text>
        <dbReference type="Rhea" id="RHEA:37059"/>
        <dbReference type="Rhea" id="RHEA-COMP:10162"/>
        <dbReference type="Rhea" id="RHEA-COMP:10163"/>
        <dbReference type="ChEBI" id="CHEBI:15378"/>
        <dbReference type="ChEBI" id="CHEBI:73682"/>
        <dbReference type="ChEBI" id="CHEBI:74411"/>
        <dbReference type="ChEBI" id="CHEBI:74418"/>
        <dbReference type="ChEBI" id="CHEBI:456215"/>
        <dbReference type="EC" id="2.3.1.234"/>
    </reaction>
</comment>
<dbReference type="Pfam" id="PF00814">
    <property type="entry name" value="TsaD"/>
    <property type="match status" value="1"/>
</dbReference>
<gene>
    <name evidence="7 9" type="primary">tsaD</name>
    <name evidence="9" type="ORF">ACKQTC_02815</name>
</gene>
<comment type="subcellular location">
    <subcellularLocation>
        <location evidence="7">Cytoplasm</location>
    </subcellularLocation>
</comment>
<accession>A0ABW9GYV4</accession>
<dbReference type="CDD" id="cd24133">
    <property type="entry name" value="ASKHA_NBD_TsaD_bac"/>
    <property type="match status" value="1"/>
</dbReference>
<evidence type="ECO:0000259" key="8">
    <source>
        <dbReference type="Pfam" id="PF00814"/>
    </source>
</evidence>
<dbReference type="NCBIfam" id="TIGR03723">
    <property type="entry name" value="T6A_TsaD_YgjD"/>
    <property type="match status" value="1"/>
</dbReference>
<dbReference type="InterPro" id="IPR017861">
    <property type="entry name" value="KAE1/TsaD"/>
</dbReference>
<name>A0ABW9GYV4_9FIRM</name>
<dbReference type="PANTHER" id="PTHR11735:SF6">
    <property type="entry name" value="TRNA N6-ADENOSINE THREONYLCARBAMOYLTRANSFERASE, MITOCHONDRIAL"/>
    <property type="match status" value="1"/>
</dbReference>
<evidence type="ECO:0000256" key="4">
    <source>
        <dbReference type="ARBA" id="ARBA00023004"/>
    </source>
</evidence>